<gene>
    <name evidence="5" type="ORF">ACJIZ3_000784</name>
</gene>
<comment type="caution">
    <text evidence="5">The sequence shown here is derived from an EMBL/GenBank/DDBJ whole genome shotgun (WGS) entry which is preliminary data.</text>
</comment>
<keyword evidence="4" id="KW-0052">Apoplast</keyword>
<comment type="function">
    <text evidence="4">Dirigent proteins impart stereoselectivity on the phenoxy radical-coupling reaction, yielding optically active lignans from two molecules of coniferyl alcohol in the biosynthesis of lignans, flavonolignans, and alkaloids and thus plays a central role in plant secondary metabolism.</text>
</comment>
<evidence type="ECO:0000256" key="1">
    <source>
        <dbReference type="ARBA" id="ARBA00010746"/>
    </source>
</evidence>
<dbReference type="EMBL" id="JBJXBP010000002">
    <property type="protein sequence ID" value="KAL3843381.1"/>
    <property type="molecule type" value="Genomic_DNA"/>
</dbReference>
<protein>
    <recommendedName>
        <fullName evidence="4">Dirigent protein</fullName>
    </recommendedName>
</protein>
<evidence type="ECO:0000256" key="2">
    <source>
        <dbReference type="ARBA" id="ARBA00011738"/>
    </source>
</evidence>
<organism evidence="5 6">
    <name type="scientific">Penstemon smallii</name>
    <dbReference type="NCBI Taxonomy" id="265156"/>
    <lineage>
        <taxon>Eukaryota</taxon>
        <taxon>Viridiplantae</taxon>
        <taxon>Streptophyta</taxon>
        <taxon>Embryophyta</taxon>
        <taxon>Tracheophyta</taxon>
        <taxon>Spermatophyta</taxon>
        <taxon>Magnoliopsida</taxon>
        <taxon>eudicotyledons</taxon>
        <taxon>Gunneridae</taxon>
        <taxon>Pentapetalae</taxon>
        <taxon>asterids</taxon>
        <taxon>lamiids</taxon>
        <taxon>Lamiales</taxon>
        <taxon>Plantaginaceae</taxon>
        <taxon>Cheloneae</taxon>
        <taxon>Penstemon</taxon>
    </lineage>
</organism>
<dbReference type="PANTHER" id="PTHR21495">
    <property type="entry name" value="NUCLEOPORIN-RELATED"/>
    <property type="match status" value="1"/>
</dbReference>
<sequence>MENKSMMILAWILVLNICTISSVVQCEYYSQSPPYKPVLEQKTNLHFYLHDILSGKNPTAVPIARAASGQGPVPFGTLVAIDDPITEGPELTSAVVGNARGMYVSASQDANLALVMYVDIGFTSGKFNGSSISVFSRNPITENPRELAVVGGRGLFRFAKGFITVHTHSLDQINGDAVLEYNVEIVHP</sequence>
<accession>A0ABD3U1T2</accession>
<keyword evidence="3 4" id="KW-0964">Secreted</keyword>
<reference evidence="5 6" key="1">
    <citation type="submission" date="2024-12" db="EMBL/GenBank/DDBJ databases">
        <title>The unique morphological basis and parallel evolutionary history of personate flowers in Penstemon.</title>
        <authorList>
            <person name="Depatie T.H."/>
            <person name="Wessinger C.A."/>
        </authorList>
    </citation>
    <scope>NUCLEOTIDE SEQUENCE [LARGE SCALE GENOMIC DNA]</scope>
    <source>
        <strain evidence="5">WTNN_2</strain>
        <tissue evidence="5">Leaf</tissue>
    </source>
</reference>
<dbReference type="GO" id="GO:0048046">
    <property type="term" value="C:apoplast"/>
    <property type="evidence" value="ECO:0007669"/>
    <property type="project" value="UniProtKB-SubCell"/>
</dbReference>
<evidence type="ECO:0000313" key="6">
    <source>
        <dbReference type="Proteomes" id="UP001634393"/>
    </source>
</evidence>
<keyword evidence="4" id="KW-0732">Signal</keyword>
<dbReference type="InterPro" id="IPR004265">
    <property type="entry name" value="Dirigent"/>
</dbReference>
<dbReference type="Gene3D" id="2.40.480.10">
    <property type="entry name" value="Allene oxide cyclase-like"/>
    <property type="match status" value="1"/>
</dbReference>
<keyword evidence="6" id="KW-1185">Reference proteome</keyword>
<evidence type="ECO:0000313" key="5">
    <source>
        <dbReference type="EMBL" id="KAL3843381.1"/>
    </source>
</evidence>
<dbReference type="InterPro" id="IPR044859">
    <property type="entry name" value="Allene_oxi_cyc_Dirigent"/>
</dbReference>
<comment type="similarity">
    <text evidence="1 4">Belongs to the plant dirigent protein family.</text>
</comment>
<dbReference type="AlphaFoldDB" id="A0ABD3U1T2"/>
<comment type="subunit">
    <text evidence="2 4">Homodimer.</text>
</comment>
<proteinExistence type="inferred from homology"/>
<evidence type="ECO:0000256" key="3">
    <source>
        <dbReference type="ARBA" id="ARBA00022525"/>
    </source>
</evidence>
<feature type="chain" id="PRO_5044531668" description="Dirigent protein" evidence="4">
    <location>
        <begin position="27"/>
        <end position="188"/>
    </location>
</feature>
<dbReference type="Proteomes" id="UP001634393">
    <property type="component" value="Unassembled WGS sequence"/>
</dbReference>
<evidence type="ECO:0000256" key="4">
    <source>
        <dbReference type="RuleBase" id="RU363099"/>
    </source>
</evidence>
<feature type="signal peptide" evidence="4">
    <location>
        <begin position="1"/>
        <end position="26"/>
    </location>
</feature>
<comment type="subcellular location">
    <subcellularLocation>
        <location evidence="4">Secreted</location>
        <location evidence="4">Extracellular space</location>
        <location evidence="4">Apoplast</location>
    </subcellularLocation>
</comment>
<dbReference type="Pfam" id="PF03018">
    <property type="entry name" value="Dirigent"/>
    <property type="match status" value="1"/>
</dbReference>
<dbReference type="GO" id="GO:0009699">
    <property type="term" value="P:phenylpropanoid biosynthetic process"/>
    <property type="evidence" value="ECO:0007669"/>
    <property type="project" value="UniProtKB-ARBA"/>
</dbReference>
<name>A0ABD3U1T2_9LAMI</name>